<keyword evidence="4" id="KW-0347">Helicase</keyword>
<evidence type="ECO:0000256" key="3">
    <source>
        <dbReference type="ARBA" id="ARBA00022801"/>
    </source>
</evidence>
<proteinExistence type="predicted"/>
<keyword evidence="6" id="KW-0238">DNA-binding</keyword>
<keyword evidence="10" id="KW-1185">Reference proteome</keyword>
<evidence type="ECO:0000256" key="7">
    <source>
        <dbReference type="ARBA" id="ARBA00023204"/>
    </source>
</evidence>
<keyword evidence="5" id="KW-0067">ATP-binding</keyword>
<dbReference type="GO" id="GO:0004386">
    <property type="term" value="F:helicase activity"/>
    <property type="evidence" value="ECO:0007669"/>
    <property type="project" value="UniProtKB-KW"/>
</dbReference>
<dbReference type="InterPro" id="IPR011604">
    <property type="entry name" value="PDDEXK-like_dom_sf"/>
</dbReference>
<protein>
    <submittedName>
        <fullName evidence="9">PD-(D/E)XK nuclease family protein</fullName>
    </submittedName>
</protein>
<dbReference type="Pfam" id="PF12705">
    <property type="entry name" value="PDDEXK_1"/>
    <property type="match status" value="1"/>
</dbReference>
<feature type="domain" description="PD-(D/E)XK endonuclease-like" evidence="8">
    <location>
        <begin position="11"/>
        <end position="306"/>
    </location>
</feature>
<dbReference type="Proteomes" id="UP001156102">
    <property type="component" value="Unassembled WGS sequence"/>
</dbReference>
<evidence type="ECO:0000256" key="2">
    <source>
        <dbReference type="ARBA" id="ARBA00022763"/>
    </source>
</evidence>
<evidence type="ECO:0000313" key="9">
    <source>
        <dbReference type="EMBL" id="MCP8970769.1"/>
    </source>
</evidence>
<evidence type="ECO:0000259" key="8">
    <source>
        <dbReference type="Pfam" id="PF12705"/>
    </source>
</evidence>
<dbReference type="GO" id="GO:0003677">
    <property type="term" value="F:DNA binding"/>
    <property type="evidence" value="ECO:0007669"/>
    <property type="project" value="UniProtKB-KW"/>
</dbReference>
<reference evidence="9" key="1">
    <citation type="submission" date="2022-07" db="EMBL/GenBank/DDBJ databases">
        <authorList>
            <person name="Li W.-J."/>
            <person name="Deng Q.-Q."/>
        </authorList>
    </citation>
    <scope>NUCLEOTIDE SEQUENCE</scope>
    <source>
        <strain evidence="9">SYSU M60031</strain>
    </source>
</reference>
<evidence type="ECO:0000256" key="4">
    <source>
        <dbReference type="ARBA" id="ARBA00022806"/>
    </source>
</evidence>
<sequence length="309" mass="36608">MPQPLSFPEFSWSLSRHKTLMDCARKYAYSYYASHLGWKPTAAPLSRHAYRLKQMKHVEMMFGEAVHQVIEEVLQQLRRGLPMPGEELLTQEVRRRLNQSFLDSKHKMEQWRENPKSIHMLHEMYYEGVLPEEKTAEIRERLAACVRNFMQSRTVQEILETKTLHFVEAEKFRSMYMSGVKVWVVLDFLYRDNTTGIYTIVDWKTGRETMEDRHQLALYAIYVQQKYAIPLEQIRIRNEYLLSGVHQEYALTSKDVRDVQLVLGVSVQEMQKYVADSNKNQPIDLADFEQTIHEATCRRCNFQELCMRG</sequence>
<keyword evidence="3" id="KW-0378">Hydrolase</keyword>
<dbReference type="GO" id="GO:0006281">
    <property type="term" value="P:DNA repair"/>
    <property type="evidence" value="ECO:0007669"/>
    <property type="project" value="UniProtKB-KW"/>
</dbReference>
<dbReference type="AlphaFoldDB" id="A0AA41X8C7"/>
<dbReference type="RefSeq" id="WP_254760692.1">
    <property type="nucleotide sequence ID" value="NZ_JANCLT010000014.1"/>
</dbReference>
<keyword evidence="1" id="KW-0547">Nucleotide-binding</keyword>
<comment type="caution">
    <text evidence="9">The sequence shown here is derived from an EMBL/GenBank/DDBJ whole genome shotgun (WGS) entry which is preliminary data.</text>
</comment>
<gene>
    <name evidence="9" type="ORF">NK662_19820</name>
</gene>
<accession>A0AA41X8C7</accession>
<dbReference type="GO" id="GO:0016787">
    <property type="term" value="F:hydrolase activity"/>
    <property type="evidence" value="ECO:0007669"/>
    <property type="project" value="UniProtKB-KW"/>
</dbReference>
<evidence type="ECO:0000256" key="5">
    <source>
        <dbReference type="ARBA" id="ARBA00022840"/>
    </source>
</evidence>
<evidence type="ECO:0000256" key="1">
    <source>
        <dbReference type="ARBA" id="ARBA00022741"/>
    </source>
</evidence>
<evidence type="ECO:0000256" key="6">
    <source>
        <dbReference type="ARBA" id="ARBA00023125"/>
    </source>
</evidence>
<dbReference type="Gene3D" id="3.90.320.10">
    <property type="match status" value="1"/>
</dbReference>
<keyword evidence="7" id="KW-0234">DNA repair</keyword>
<name>A0AA41X8C7_9BACI</name>
<dbReference type="EMBL" id="JANCLT010000014">
    <property type="protein sequence ID" value="MCP8970769.1"/>
    <property type="molecule type" value="Genomic_DNA"/>
</dbReference>
<dbReference type="InterPro" id="IPR038726">
    <property type="entry name" value="PDDEXK_AddAB-type"/>
</dbReference>
<evidence type="ECO:0000313" key="10">
    <source>
        <dbReference type="Proteomes" id="UP001156102"/>
    </source>
</evidence>
<organism evidence="9 10">
    <name type="scientific">Ectobacillus ponti</name>
    <dbReference type="NCBI Taxonomy" id="2961894"/>
    <lineage>
        <taxon>Bacteria</taxon>
        <taxon>Bacillati</taxon>
        <taxon>Bacillota</taxon>
        <taxon>Bacilli</taxon>
        <taxon>Bacillales</taxon>
        <taxon>Bacillaceae</taxon>
        <taxon>Ectobacillus</taxon>
    </lineage>
</organism>
<keyword evidence="2" id="KW-0227">DNA damage</keyword>
<dbReference type="GO" id="GO:0005524">
    <property type="term" value="F:ATP binding"/>
    <property type="evidence" value="ECO:0007669"/>
    <property type="project" value="UniProtKB-KW"/>
</dbReference>